<evidence type="ECO:0000313" key="2">
    <source>
        <dbReference type="Proteomes" id="UP001596087"/>
    </source>
</evidence>
<proteinExistence type="predicted"/>
<dbReference type="EMBL" id="JBHSKD010000029">
    <property type="protein sequence ID" value="MFC5179541.1"/>
    <property type="molecule type" value="Genomic_DNA"/>
</dbReference>
<dbReference type="Proteomes" id="UP001596087">
    <property type="component" value="Unassembled WGS sequence"/>
</dbReference>
<gene>
    <name evidence="1" type="ORF">ACFPGP_22910</name>
</gene>
<comment type="caution">
    <text evidence="1">The sequence shown here is derived from an EMBL/GenBank/DDBJ whole genome shotgun (WGS) entry which is preliminary data.</text>
</comment>
<dbReference type="RefSeq" id="WP_378593806.1">
    <property type="nucleotide sequence ID" value="NZ_JBHSKD010000029.1"/>
</dbReference>
<organism evidence="1 2">
    <name type="scientific">Nocardioides taihuensis</name>
    <dbReference type="NCBI Taxonomy" id="1835606"/>
    <lineage>
        <taxon>Bacteria</taxon>
        <taxon>Bacillati</taxon>
        <taxon>Actinomycetota</taxon>
        <taxon>Actinomycetes</taxon>
        <taxon>Propionibacteriales</taxon>
        <taxon>Nocardioidaceae</taxon>
        <taxon>Nocardioides</taxon>
    </lineage>
</organism>
<name>A0ABW0BQ65_9ACTN</name>
<keyword evidence="2" id="KW-1185">Reference proteome</keyword>
<protein>
    <submittedName>
        <fullName evidence="1">Uncharacterized protein</fullName>
    </submittedName>
</protein>
<reference evidence="2" key="1">
    <citation type="journal article" date="2019" name="Int. J. Syst. Evol. Microbiol.">
        <title>The Global Catalogue of Microorganisms (GCM) 10K type strain sequencing project: providing services to taxonomists for standard genome sequencing and annotation.</title>
        <authorList>
            <consortium name="The Broad Institute Genomics Platform"/>
            <consortium name="The Broad Institute Genome Sequencing Center for Infectious Disease"/>
            <person name="Wu L."/>
            <person name="Ma J."/>
        </authorList>
    </citation>
    <scope>NUCLEOTIDE SEQUENCE [LARGE SCALE GENOMIC DNA]</scope>
    <source>
        <strain evidence="2">DFY41</strain>
    </source>
</reference>
<accession>A0ABW0BQ65</accession>
<sequence>MTEPIAKLRLEDVLRGTESPDDLVFLLRAGDQDDNLDRLQHQAARLSRRYTLGGVDCYGVSAFAATEESEAWVLATKMDVRRRYYRITSADVAGLRLVPTFTAPHWTVLFSGPDGPEYKAFLDALGDLRENPYWKRTAGRRPR</sequence>
<evidence type="ECO:0000313" key="1">
    <source>
        <dbReference type="EMBL" id="MFC5179541.1"/>
    </source>
</evidence>